<protein>
    <submittedName>
        <fullName evidence="1">DUF1684 domain-containing protein</fullName>
    </submittedName>
</protein>
<keyword evidence="2" id="KW-1185">Reference proteome</keyword>
<dbReference type="PANTHER" id="PTHR41913">
    <property type="entry name" value="DUF1684 DOMAIN-CONTAINING PROTEIN"/>
    <property type="match status" value="1"/>
</dbReference>
<dbReference type="InterPro" id="IPR012467">
    <property type="entry name" value="DUF1684"/>
</dbReference>
<dbReference type="AlphaFoldDB" id="A0A7K3TI56"/>
<dbReference type="Pfam" id="PF07920">
    <property type="entry name" value="DUF1684"/>
    <property type="match status" value="1"/>
</dbReference>
<gene>
    <name evidence="1" type="ORF">GFD22_07135</name>
</gene>
<dbReference type="RefSeq" id="WP_152350521.1">
    <property type="nucleotide sequence ID" value="NZ_WBSN01000010.1"/>
</dbReference>
<name>A0A7K3TI56_9BIFI</name>
<dbReference type="OrthoDB" id="5493262at2"/>
<sequence>MSNALTYQDVINQTDEEYAADWQRWHEAREAQLDSEYGWLSLRSIDWLADGETITIPNFPGTWTQHGDVVTYTPEPGKTVVNRGEAITAPKDIEVTIHADVNVEDFDYEGVRAQLIKRIGASRQFAVRQRDPNSATRRSFQGVPHFPLDRSWVLPAHYEPLAEWKNSETGAVLGDLSHNETIIGYVTFTKDGKDYRLAVFQGHNDDSGWTKVDPETGKTVYLDNRQNTDGHGFALFRDQTSGKETYGGARGLSFDVSDPATITYVDFNRSTNLPCAFTLYCTCPFAPAENFLPFEVRVGETTPTIVHEDNALQDDALAA</sequence>
<dbReference type="Proteomes" id="UP000469763">
    <property type="component" value="Unassembled WGS sequence"/>
</dbReference>
<evidence type="ECO:0000313" key="1">
    <source>
        <dbReference type="EMBL" id="NEG78742.1"/>
    </source>
</evidence>
<evidence type="ECO:0000313" key="2">
    <source>
        <dbReference type="Proteomes" id="UP000469763"/>
    </source>
</evidence>
<accession>A0A7K3TI56</accession>
<proteinExistence type="predicted"/>
<reference evidence="1 2" key="1">
    <citation type="submission" date="2019-10" db="EMBL/GenBank/DDBJ databases">
        <title>Bifidobacterium from non-human primates.</title>
        <authorList>
            <person name="Modesto M."/>
        </authorList>
    </citation>
    <scope>NUCLEOTIDE SEQUENCE [LARGE SCALE GENOMIC DNA]</scope>
    <source>
        <strain evidence="1 2">TREC</strain>
    </source>
</reference>
<organism evidence="1 2">
    <name type="scientific">Bifidobacterium avesanii</name>
    <dbReference type="NCBI Taxonomy" id="1798157"/>
    <lineage>
        <taxon>Bacteria</taxon>
        <taxon>Bacillati</taxon>
        <taxon>Actinomycetota</taxon>
        <taxon>Actinomycetes</taxon>
        <taxon>Bifidobacteriales</taxon>
        <taxon>Bifidobacteriaceae</taxon>
        <taxon>Bifidobacterium</taxon>
    </lineage>
</organism>
<dbReference type="EMBL" id="WHZY01000010">
    <property type="protein sequence ID" value="NEG78742.1"/>
    <property type="molecule type" value="Genomic_DNA"/>
</dbReference>
<dbReference type="PANTHER" id="PTHR41913:SF1">
    <property type="entry name" value="DUF1684 DOMAIN-CONTAINING PROTEIN"/>
    <property type="match status" value="1"/>
</dbReference>
<comment type="caution">
    <text evidence="1">The sequence shown here is derived from an EMBL/GenBank/DDBJ whole genome shotgun (WGS) entry which is preliminary data.</text>
</comment>